<dbReference type="InterPro" id="IPR050177">
    <property type="entry name" value="Lipid_A_modif_metabolic_enz"/>
</dbReference>
<comment type="caution">
    <text evidence="4">The sequence shown here is derived from an EMBL/GenBank/DDBJ whole genome shotgun (WGS) entry which is preliminary data.</text>
</comment>
<evidence type="ECO:0000313" key="5">
    <source>
        <dbReference type="Proteomes" id="UP000233750"/>
    </source>
</evidence>
<dbReference type="InterPro" id="IPR036291">
    <property type="entry name" value="NAD(P)-bd_dom_sf"/>
</dbReference>
<dbReference type="AlphaFoldDB" id="A0A2N3WSI0"/>
<dbReference type="Gene3D" id="3.40.50.720">
    <property type="entry name" value="NAD(P)-binding Rossmann-like Domain"/>
    <property type="match status" value="1"/>
</dbReference>
<dbReference type="RefSeq" id="WP_101439632.1">
    <property type="nucleotide sequence ID" value="NZ_JACJHR010000039.1"/>
</dbReference>
<evidence type="ECO:0000313" key="6">
    <source>
        <dbReference type="Proteomes" id="UP000550260"/>
    </source>
</evidence>
<name>A0A2N3WSI0_9PSEU</name>
<reference evidence="3 6" key="2">
    <citation type="submission" date="2020-08" db="EMBL/GenBank/DDBJ databases">
        <title>Amycolatopsis echigonensis JCM 21831.</title>
        <authorList>
            <person name="Tedsree N."/>
            <person name="Kuncharoen N."/>
            <person name="Likhitwitayawuid K."/>
            <person name="Tanasupawat S."/>
        </authorList>
    </citation>
    <scope>NUCLEOTIDE SEQUENCE [LARGE SCALE GENOMIC DNA]</scope>
    <source>
        <strain evidence="3 6">JCM 21831</strain>
    </source>
</reference>
<dbReference type="OrthoDB" id="3338687at2"/>
<sequence length="358" mass="38644">MSAQTPPASLPPQRIAVTGATGNIGTATVRALAADPGVAAITGIERRLSGMPPPKTEYVSVDVARDDLTPVLRDVDTVVHLAWLFQPTHRPDLTWEANVRGSLRVFEAAAAAGVSTLVVASSVGAYSPAADDLPVAEDWPTHGWPGAAYPREKAYVERLLDSFERAHPEIRVVRVRPGFVFQRTASTEQRRLFAGPFVPGSLLRPGRVPIVPDIPGLRFQVVHADDLADAIRRCVLRPVSGAFNIATDPVVDPGLLARLLRARLVRVPTGLVKPALAAAWRMHLVPATPGLFDTVLRLPVMDTSRARSELDWHPVRSAEETVQEFLRGLRHGEGGDTPPLAPDKHRGHEIATGIGQQP</sequence>
<evidence type="ECO:0000259" key="2">
    <source>
        <dbReference type="Pfam" id="PF01370"/>
    </source>
</evidence>
<evidence type="ECO:0000313" key="4">
    <source>
        <dbReference type="EMBL" id="PKV96831.1"/>
    </source>
</evidence>
<dbReference type="PANTHER" id="PTHR43245:SF52">
    <property type="entry name" value="NAD-DEPENDENT EPIMERASE_DEHYDRATASE"/>
    <property type="match status" value="1"/>
</dbReference>
<dbReference type="PANTHER" id="PTHR43245">
    <property type="entry name" value="BIFUNCTIONAL POLYMYXIN RESISTANCE PROTEIN ARNA"/>
    <property type="match status" value="1"/>
</dbReference>
<keyword evidence="5" id="KW-1185">Reference proteome</keyword>
<accession>A0A8E1W2I3</accession>
<evidence type="ECO:0000256" key="1">
    <source>
        <dbReference type="SAM" id="MobiDB-lite"/>
    </source>
</evidence>
<feature type="domain" description="NAD-dependent epimerase/dehydratase" evidence="2">
    <location>
        <begin position="15"/>
        <end position="246"/>
    </location>
</feature>
<dbReference type="Proteomes" id="UP000550260">
    <property type="component" value="Unassembled WGS sequence"/>
</dbReference>
<dbReference type="EMBL" id="PJMY01000003">
    <property type="protein sequence ID" value="PKV96831.1"/>
    <property type="molecule type" value="Genomic_DNA"/>
</dbReference>
<proteinExistence type="predicted"/>
<reference evidence="4 5" key="1">
    <citation type="submission" date="2017-12" db="EMBL/GenBank/DDBJ databases">
        <title>Sequencing the genomes of 1000 Actinobacteria strains.</title>
        <authorList>
            <person name="Klenk H.-P."/>
        </authorList>
    </citation>
    <scope>NUCLEOTIDE SEQUENCE [LARGE SCALE GENOMIC DNA]</scope>
    <source>
        <strain evidence="4 5">DSM 45165</strain>
    </source>
</reference>
<evidence type="ECO:0000313" key="3">
    <source>
        <dbReference type="EMBL" id="MBB2502519.1"/>
    </source>
</evidence>
<feature type="region of interest" description="Disordered" evidence="1">
    <location>
        <begin position="331"/>
        <end position="358"/>
    </location>
</feature>
<dbReference type="Pfam" id="PF01370">
    <property type="entry name" value="Epimerase"/>
    <property type="match status" value="1"/>
</dbReference>
<organism evidence="4 5">
    <name type="scientific">Amycolatopsis echigonensis</name>
    <dbReference type="NCBI Taxonomy" id="2576905"/>
    <lineage>
        <taxon>Bacteria</taxon>
        <taxon>Bacillati</taxon>
        <taxon>Actinomycetota</taxon>
        <taxon>Actinomycetes</taxon>
        <taxon>Pseudonocardiales</taxon>
        <taxon>Pseudonocardiaceae</taxon>
        <taxon>Amycolatopsis</taxon>
    </lineage>
</organism>
<dbReference type="InterPro" id="IPR001509">
    <property type="entry name" value="Epimerase_deHydtase"/>
</dbReference>
<protein>
    <submittedName>
        <fullName evidence="3">NAD-dependent epimerase/dehydratase family protein</fullName>
    </submittedName>
    <submittedName>
        <fullName evidence="4">Nucleoside-diphosphate-sugar epimerase</fullName>
    </submittedName>
</protein>
<dbReference type="EMBL" id="JACJHR010000039">
    <property type="protein sequence ID" value="MBB2502519.1"/>
    <property type="molecule type" value="Genomic_DNA"/>
</dbReference>
<dbReference type="Proteomes" id="UP000233750">
    <property type="component" value="Unassembled WGS sequence"/>
</dbReference>
<dbReference type="SUPFAM" id="SSF51735">
    <property type="entry name" value="NAD(P)-binding Rossmann-fold domains"/>
    <property type="match status" value="1"/>
</dbReference>
<gene>
    <name evidence="4" type="ORF">ATK30_7794</name>
    <name evidence="3" type="ORF">H5411_25695</name>
</gene>
<accession>A0A2N3WSI0</accession>